<keyword evidence="3" id="KW-0472">Membrane</keyword>
<gene>
    <name evidence="7" type="ORF">ACFOWE_07605</name>
</gene>
<dbReference type="InterPro" id="IPR006059">
    <property type="entry name" value="SBP"/>
</dbReference>
<dbReference type="EMBL" id="JBHSBM010000011">
    <property type="protein sequence ID" value="MFC4058156.1"/>
    <property type="molecule type" value="Genomic_DNA"/>
</dbReference>
<evidence type="ECO:0000256" key="2">
    <source>
        <dbReference type="ARBA" id="ARBA00022729"/>
    </source>
</evidence>
<dbReference type="Proteomes" id="UP001595850">
    <property type="component" value="Unassembled WGS sequence"/>
</dbReference>
<keyword evidence="8" id="KW-1185">Reference proteome</keyword>
<evidence type="ECO:0000256" key="1">
    <source>
        <dbReference type="ARBA" id="ARBA00022475"/>
    </source>
</evidence>
<feature type="signal peptide" evidence="6">
    <location>
        <begin position="1"/>
        <end position="22"/>
    </location>
</feature>
<dbReference type="SUPFAM" id="SSF53850">
    <property type="entry name" value="Periplasmic binding protein-like II"/>
    <property type="match status" value="1"/>
</dbReference>
<dbReference type="InterPro" id="IPR050490">
    <property type="entry name" value="Bact_solute-bd_prot1"/>
</dbReference>
<keyword evidence="4" id="KW-0564">Palmitate</keyword>
<dbReference type="CDD" id="cd13585">
    <property type="entry name" value="PBP2_TMBP_like"/>
    <property type="match status" value="1"/>
</dbReference>
<evidence type="ECO:0000256" key="4">
    <source>
        <dbReference type="ARBA" id="ARBA00023139"/>
    </source>
</evidence>
<evidence type="ECO:0000313" key="8">
    <source>
        <dbReference type="Proteomes" id="UP001595850"/>
    </source>
</evidence>
<dbReference type="PANTHER" id="PTHR43649">
    <property type="entry name" value="ARABINOSE-BINDING PROTEIN-RELATED"/>
    <property type="match status" value="1"/>
</dbReference>
<dbReference type="Pfam" id="PF01547">
    <property type="entry name" value="SBP_bac_1"/>
    <property type="match status" value="1"/>
</dbReference>
<feature type="chain" id="PRO_5047539198" evidence="6">
    <location>
        <begin position="23"/>
        <end position="439"/>
    </location>
</feature>
<dbReference type="PANTHER" id="PTHR43649:SF33">
    <property type="entry name" value="POLYGALACTURONAN_RHAMNOGALACTURONAN-BINDING PROTEIN YTCQ"/>
    <property type="match status" value="1"/>
</dbReference>
<dbReference type="RefSeq" id="WP_377286345.1">
    <property type="nucleotide sequence ID" value="NZ_JBHSBM010000011.1"/>
</dbReference>
<dbReference type="PROSITE" id="PS51257">
    <property type="entry name" value="PROKAR_LIPOPROTEIN"/>
    <property type="match status" value="1"/>
</dbReference>
<keyword evidence="5" id="KW-0449">Lipoprotein</keyword>
<name>A0ABV8I4J6_9ACTN</name>
<evidence type="ECO:0000313" key="7">
    <source>
        <dbReference type="EMBL" id="MFC4058156.1"/>
    </source>
</evidence>
<comment type="caution">
    <text evidence="7">The sequence shown here is derived from an EMBL/GenBank/DDBJ whole genome shotgun (WGS) entry which is preliminary data.</text>
</comment>
<evidence type="ECO:0000256" key="3">
    <source>
        <dbReference type="ARBA" id="ARBA00023136"/>
    </source>
</evidence>
<protein>
    <submittedName>
        <fullName evidence="7">ABC transporter substrate-binding protein</fullName>
    </submittedName>
</protein>
<sequence>MTTRSTRLTALATAVVLGTALAACGSDEPGSGIDGKTVITFWDDNGGPARTPVWQHIIAEFQRANPTIEVKYVSIPIAQAQRKYDAAIAGGELPDVGGVSTAMLAGLVAQEALDPVDDQISDGALSGKLNEQVVNTVRATVPDGKIYMVPQATNLGVIWYRTDWFAEAGLEPPQNWNDFYAAAERLTEAGGKRYGYTIRGGAGSIAQLLEVLYAQSGITEIFDASGRSTVNDPRNVAALERYVALYRKATPRADVGNDYVKMVAQFDGGNIGMMQHNLGSYNDHVKTLGRNKVAAMALPKSGSGVHTVLSNPVTGIALFAAGEKKEAAFKFAEFAASKAMNSYWAEKTGLLPANVEVNDEAWLRDLQHISTAVKVLNDPATKVVQMPYYLPEFNTITKTDAEPQFQKVLLGQLPAQDFLDGMAAKLTEAQAAYAERTGG</sequence>
<evidence type="ECO:0000256" key="6">
    <source>
        <dbReference type="SAM" id="SignalP"/>
    </source>
</evidence>
<proteinExistence type="predicted"/>
<accession>A0ABV8I4J6</accession>
<evidence type="ECO:0000256" key="5">
    <source>
        <dbReference type="ARBA" id="ARBA00023288"/>
    </source>
</evidence>
<keyword evidence="1" id="KW-1003">Cell membrane</keyword>
<keyword evidence="2 6" id="KW-0732">Signal</keyword>
<organism evidence="7 8">
    <name type="scientific">Planomonospora corallina</name>
    <dbReference type="NCBI Taxonomy" id="1806052"/>
    <lineage>
        <taxon>Bacteria</taxon>
        <taxon>Bacillati</taxon>
        <taxon>Actinomycetota</taxon>
        <taxon>Actinomycetes</taxon>
        <taxon>Streptosporangiales</taxon>
        <taxon>Streptosporangiaceae</taxon>
        <taxon>Planomonospora</taxon>
    </lineage>
</organism>
<reference evidence="8" key="1">
    <citation type="journal article" date="2019" name="Int. J. Syst. Evol. Microbiol.">
        <title>The Global Catalogue of Microorganisms (GCM) 10K type strain sequencing project: providing services to taxonomists for standard genome sequencing and annotation.</title>
        <authorList>
            <consortium name="The Broad Institute Genomics Platform"/>
            <consortium name="The Broad Institute Genome Sequencing Center for Infectious Disease"/>
            <person name="Wu L."/>
            <person name="Ma J."/>
        </authorList>
    </citation>
    <scope>NUCLEOTIDE SEQUENCE [LARGE SCALE GENOMIC DNA]</scope>
    <source>
        <strain evidence="8">TBRC 4489</strain>
    </source>
</reference>
<dbReference type="Gene3D" id="3.40.190.10">
    <property type="entry name" value="Periplasmic binding protein-like II"/>
    <property type="match status" value="1"/>
</dbReference>